<dbReference type="Proteomes" id="UP001415857">
    <property type="component" value="Unassembled WGS sequence"/>
</dbReference>
<dbReference type="GO" id="GO:0004869">
    <property type="term" value="F:cysteine-type endopeptidase inhibitor activity"/>
    <property type="evidence" value="ECO:0007669"/>
    <property type="project" value="UniProtKB-KW"/>
</dbReference>
<dbReference type="Pfam" id="PF16845">
    <property type="entry name" value="SQAPI"/>
    <property type="match status" value="1"/>
</dbReference>
<evidence type="ECO:0000256" key="2">
    <source>
        <dbReference type="ARBA" id="ARBA00022704"/>
    </source>
</evidence>
<organism evidence="4 5">
    <name type="scientific">Liquidambar formosana</name>
    <name type="common">Formosan gum</name>
    <dbReference type="NCBI Taxonomy" id="63359"/>
    <lineage>
        <taxon>Eukaryota</taxon>
        <taxon>Viridiplantae</taxon>
        <taxon>Streptophyta</taxon>
        <taxon>Embryophyta</taxon>
        <taxon>Tracheophyta</taxon>
        <taxon>Spermatophyta</taxon>
        <taxon>Magnoliopsida</taxon>
        <taxon>eudicotyledons</taxon>
        <taxon>Gunneridae</taxon>
        <taxon>Pentapetalae</taxon>
        <taxon>Saxifragales</taxon>
        <taxon>Altingiaceae</taxon>
        <taxon>Liquidambar</taxon>
    </lineage>
</organism>
<dbReference type="EMBL" id="JBBPBK010000016">
    <property type="protein sequence ID" value="KAK9267166.1"/>
    <property type="molecule type" value="Genomic_DNA"/>
</dbReference>
<name>A0AAP0R6A0_LIQFO</name>
<keyword evidence="1" id="KW-0646">Protease inhibitor</keyword>
<protein>
    <recommendedName>
        <fullName evidence="3">Cystatin domain-containing protein</fullName>
    </recommendedName>
</protein>
<evidence type="ECO:0000313" key="4">
    <source>
        <dbReference type="EMBL" id="KAK9267166.1"/>
    </source>
</evidence>
<sequence length="111" mass="12936">MRLKPSLLLFNRVSSAVVGGQKRTIWCGYWHPIKKSDVQEIGEFAVSKFNEKTMARLKFERVVDSESQIVSGMKYRLIVAAKDGGVSNKYKAVVWDKPWLNFRKLTYFERF</sequence>
<dbReference type="PANTHER" id="PTHR47364">
    <property type="entry name" value="CYSTEINE PROTEINASE INHIBITOR 5"/>
    <property type="match status" value="1"/>
</dbReference>
<dbReference type="AlphaFoldDB" id="A0AAP0R6A0"/>
<dbReference type="PANTHER" id="PTHR47364:SF2">
    <property type="entry name" value="CYSTEINE PROTEINASE INHIBITOR 5"/>
    <property type="match status" value="1"/>
</dbReference>
<keyword evidence="2" id="KW-0789">Thiol protease inhibitor</keyword>
<dbReference type="InterPro" id="IPR000010">
    <property type="entry name" value="Cystatin_dom"/>
</dbReference>
<reference evidence="4 5" key="1">
    <citation type="journal article" date="2024" name="Plant J.">
        <title>Genome sequences and population genomics reveal climatic adaptation and genomic divergence between two closely related sweetgum species.</title>
        <authorList>
            <person name="Xu W.Q."/>
            <person name="Ren C.Q."/>
            <person name="Zhang X.Y."/>
            <person name="Comes H.P."/>
            <person name="Liu X.H."/>
            <person name="Li Y.G."/>
            <person name="Kettle C.J."/>
            <person name="Jalonen R."/>
            <person name="Gaisberger H."/>
            <person name="Ma Y.Z."/>
            <person name="Qiu Y.X."/>
        </authorList>
    </citation>
    <scope>NUCLEOTIDE SEQUENCE [LARGE SCALE GENOMIC DNA]</scope>
    <source>
        <strain evidence="4">Hangzhou</strain>
    </source>
</reference>
<keyword evidence="5" id="KW-1185">Reference proteome</keyword>
<dbReference type="CDD" id="cd00042">
    <property type="entry name" value="CY"/>
    <property type="match status" value="1"/>
</dbReference>
<evidence type="ECO:0000256" key="1">
    <source>
        <dbReference type="ARBA" id="ARBA00022690"/>
    </source>
</evidence>
<feature type="domain" description="Cystatin" evidence="3">
    <location>
        <begin position="25"/>
        <end position="111"/>
    </location>
</feature>
<gene>
    <name evidence="4" type="ORF">L1049_009586</name>
</gene>
<dbReference type="InterPro" id="IPR046350">
    <property type="entry name" value="Cystatin_sf"/>
</dbReference>
<dbReference type="SMART" id="SM00043">
    <property type="entry name" value="CY"/>
    <property type="match status" value="1"/>
</dbReference>
<proteinExistence type="predicted"/>
<dbReference type="SUPFAM" id="SSF54403">
    <property type="entry name" value="Cystatin/monellin"/>
    <property type="match status" value="1"/>
</dbReference>
<evidence type="ECO:0000259" key="3">
    <source>
        <dbReference type="SMART" id="SM00043"/>
    </source>
</evidence>
<accession>A0AAP0R6A0</accession>
<comment type="caution">
    <text evidence="4">The sequence shown here is derived from an EMBL/GenBank/DDBJ whole genome shotgun (WGS) entry which is preliminary data.</text>
</comment>
<dbReference type="Gene3D" id="3.10.450.10">
    <property type="match status" value="1"/>
</dbReference>
<evidence type="ECO:0000313" key="5">
    <source>
        <dbReference type="Proteomes" id="UP001415857"/>
    </source>
</evidence>